<dbReference type="Gene3D" id="3.40.50.1010">
    <property type="entry name" value="5'-nuclease"/>
    <property type="match status" value="1"/>
</dbReference>
<evidence type="ECO:0000313" key="3">
    <source>
        <dbReference type="Proteomes" id="UP001177140"/>
    </source>
</evidence>
<accession>A0AA41S4N9</accession>
<keyword evidence="3" id="KW-1185">Reference proteome</keyword>
<organism evidence="2 3">
    <name type="scientific">Papaver nudicaule</name>
    <name type="common">Iceland poppy</name>
    <dbReference type="NCBI Taxonomy" id="74823"/>
    <lineage>
        <taxon>Eukaryota</taxon>
        <taxon>Viridiplantae</taxon>
        <taxon>Streptophyta</taxon>
        <taxon>Embryophyta</taxon>
        <taxon>Tracheophyta</taxon>
        <taxon>Spermatophyta</taxon>
        <taxon>Magnoliopsida</taxon>
        <taxon>Ranunculales</taxon>
        <taxon>Papaveraceae</taxon>
        <taxon>Papaveroideae</taxon>
        <taxon>Papaver</taxon>
    </lineage>
</organism>
<sequence>MIVVSLYLKNSFKTLQVFSYWKLELILYVWVLLFWFNRDSDRANSYSCSIPWCYGCGDVCNVSAVKISYVGSIEIAKSSVKKVEGSIKQEKKEKLTPDMENCTATLARGMKLMRKEVRSDELVNTGTFKVRIIVKNMEVDSANVLEVEIILLPGADNDGEELYTPDKENSARRSLLGLKFKKKGILEEMKNQHSNSLRSKVSIYEDREAEEVFTPGEKNITPGRVLGTKSKKKGRLEVVKNQSSGSLGSEATMCSNFLQVQDQKCEEEIFSPDKENFSTRPALGMISIENGELEEMKNFESPNLMFITTSNSNVEEGMFNLPESDKVNLAPMESKKSSSTDRVRNDTEMILSKRAEGNVPFQSLLSPNSISKSKSEFSAPYSTATKNCDPDNFSRSTERNCVSFLTNQSFLGANNIRWNMVVDTGSLLDKDSWKFEVIKGTHLNIPRMVIKVLDSLKRRGSLQFNWAAEVFPSSSLDWIEECVIKTNWWMHVQSVLEESLPIAPTSPASPLSGLTDMSHDAFGRALQLSSFGSLMEIASPTAQYKNSERLVFLSSSVALKIKAMAEGLIRGTADEFRECPVNPYLERFMWAGRSAARGPTWSSFNDAPVVRGNSAEGAKGLQLILLQNSSHYGKITTCTVN</sequence>
<gene>
    <name evidence="2" type="ORF">MKW94_013817</name>
</gene>
<evidence type="ECO:0000313" key="2">
    <source>
        <dbReference type="EMBL" id="MCL7028455.1"/>
    </source>
</evidence>
<dbReference type="GO" id="GO:0031965">
    <property type="term" value="C:nuclear membrane"/>
    <property type="evidence" value="ECO:0007669"/>
    <property type="project" value="TreeGrafter"/>
</dbReference>
<dbReference type="EMBL" id="JAJJMA010079782">
    <property type="protein sequence ID" value="MCL7028455.1"/>
    <property type="molecule type" value="Genomic_DNA"/>
</dbReference>
<reference evidence="2" key="1">
    <citation type="submission" date="2022-03" db="EMBL/GenBank/DDBJ databases">
        <title>A functionally conserved STORR gene fusion in Papaver species that diverged 16.8 million years ago.</title>
        <authorList>
            <person name="Catania T."/>
        </authorList>
    </citation>
    <scope>NUCLEOTIDE SEQUENCE</scope>
    <source>
        <strain evidence="2">S-191538</strain>
    </source>
</reference>
<evidence type="ECO:0000259" key="1">
    <source>
        <dbReference type="Pfam" id="PF13638"/>
    </source>
</evidence>
<dbReference type="AlphaFoldDB" id="A0AA41S4N9"/>
<comment type="caution">
    <text evidence="2">The sequence shown here is derived from an EMBL/GenBank/DDBJ whole genome shotgun (WGS) entry which is preliminary data.</text>
</comment>
<dbReference type="Pfam" id="PF13638">
    <property type="entry name" value="PIN_4"/>
    <property type="match status" value="1"/>
</dbReference>
<proteinExistence type="predicted"/>
<dbReference type="PANTHER" id="PTHR22593">
    <property type="entry name" value="TRANSMEMBRANE PROTEIN 18"/>
    <property type="match status" value="1"/>
</dbReference>
<protein>
    <recommendedName>
        <fullName evidence="1">PIN domain-containing protein</fullName>
    </recommendedName>
</protein>
<dbReference type="PANTHER" id="PTHR22593:SF8">
    <property type="entry name" value="FHA DOMAIN-CONTAINING PROTEIN PS1"/>
    <property type="match status" value="1"/>
</dbReference>
<dbReference type="InterPro" id="IPR002716">
    <property type="entry name" value="PIN_dom"/>
</dbReference>
<feature type="domain" description="PIN" evidence="1">
    <location>
        <begin position="420"/>
        <end position="568"/>
    </location>
</feature>
<dbReference type="Proteomes" id="UP001177140">
    <property type="component" value="Unassembled WGS sequence"/>
</dbReference>
<name>A0AA41S4N9_PAPNU</name>